<feature type="signal peptide" evidence="6">
    <location>
        <begin position="1"/>
        <end position="21"/>
    </location>
</feature>
<dbReference type="Pfam" id="PF04357">
    <property type="entry name" value="TamB"/>
    <property type="match status" value="1"/>
</dbReference>
<dbReference type="Proteomes" id="UP000530268">
    <property type="component" value="Unassembled WGS sequence"/>
</dbReference>
<keyword evidence="2" id="KW-0812">Transmembrane</keyword>
<dbReference type="GO" id="GO:0005886">
    <property type="term" value="C:plasma membrane"/>
    <property type="evidence" value="ECO:0007669"/>
    <property type="project" value="InterPro"/>
</dbReference>
<keyword evidence="3" id="KW-1133">Transmembrane helix</keyword>
<keyword evidence="6" id="KW-0732">Signal</keyword>
<evidence type="ECO:0000256" key="2">
    <source>
        <dbReference type="ARBA" id="ARBA00022692"/>
    </source>
</evidence>
<dbReference type="PANTHER" id="PTHR36985">
    <property type="entry name" value="TRANSLOCATION AND ASSEMBLY MODULE SUBUNIT TAMB"/>
    <property type="match status" value="1"/>
</dbReference>
<dbReference type="PANTHER" id="PTHR36985:SF1">
    <property type="entry name" value="TRANSLOCATION AND ASSEMBLY MODULE SUBUNIT TAMB"/>
    <property type="match status" value="1"/>
</dbReference>
<comment type="subcellular location">
    <subcellularLocation>
        <location evidence="1">Membrane</location>
        <topology evidence="1">Single-pass membrane protein</topology>
    </subcellularLocation>
</comment>
<evidence type="ECO:0000256" key="3">
    <source>
        <dbReference type="ARBA" id="ARBA00022989"/>
    </source>
</evidence>
<accession>A0A7W6E5I3</accession>
<reference evidence="8 9" key="1">
    <citation type="submission" date="2020-08" db="EMBL/GenBank/DDBJ databases">
        <title>Genomic Encyclopedia of Type Strains, Phase IV (KMG-IV): sequencing the most valuable type-strain genomes for metagenomic binning, comparative biology and taxonomic classification.</title>
        <authorList>
            <person name="Goeker M."/>
        </authorList>
    </citation>
    <scope>NUCLEOTIDE SEQUENCE [LARGE SCALE GENOMIC DNA]</scope>
    <source>
        <strain evidence="8 9">DSM 102234</strain>
    </source>
</reference>
<keyword evidence="9" id="KW-1185">Reference proteome</keyword>
<dbReference type="GO" id="GO:0009306">
    <property type="term" value="P:protein secretion"/>
    <property type="evidence" value="ECO:0007669"/>
    <property type="project" value="InterPro"/>
</dbReference>
<proteinExistence type="predicted"/>
<evidence type="ECO:0000256" key="1">
    <source>
        <dbReference type="ARBA" id="ARBA00004167"/>
    </source>
</evidence>
<organism evidence="8 9">
    <name type="scientific">Sulfitobacter undariae</name>
    <dbReference type="NCBI Taxonomy" id="1563671"/>
    <lineage>
        <taxon>Bacteria</taxon>
        <taxon>Pseudomonadati</taxon>
        <taxon>Pseudomonadota</taxon>
        <taxon>Alphaproteobacteria</taxon>
        <taxon>Rhodobacterales</taxon>
        <taxon>Roseobacteraceae</taxon>
        <taxon>Sulfitobacter</taxon>
    </lineage>
</organism>
<evidence type="ECO:0000256" key="5">
    <source>
        <dbReference type="SAM" id="MobiDB-lite"/>
    </source>
</evidence>
<dbReference type="EMBL" id="JACIEI010000011">
    <property type="protein sequence ID" value="MBB3995136.1"/>
    <property type="molecule type" value="Genomic_DNA"/>
</dbReference>
<feature type="chain" id="PRO_5031414431" evidence="6">
    <location>
        <begin position="22"/>
        <end position="1382"/>
    </location>
</feature>
<evidence type="ECO:0000256" key="6">
    <source>
        <dbReference type="SAM" id="SignalP"/>
    </source>
</evidence>
<evidence type="ECO:0000256" key="4">
    <source>
        <dbReference type="ARBA" id="ARBA00023136"/>
    </source>
</evidence>
<sequence length="1382" mass="142877">MRMIRFALAVMTLLIALPVAAQEDDKGFIVNKIQELLSGAGRQVDLVGFQGALSSAASFERLSISDDDGVWLTLEDVVLNWNRTALLRGRLEVTELSAARIDIPRLPKSEEEALPDAEATPFTFPQLPELPVAINIDAITIKQVNLGAPLMGEAAQFEMNANATLNGDGLDVAFKANRTDEKRGVFALTAKVARGEDTLDVLLEFDEAEEGIVSKLLNIPDRPSVNLTVKAAGTLNNVMTDLKIDTDGQERLAGQVQVVTQGDAANPDRRIVADIGGDITAVTLPQYRDFFGTEVSLTADALIEAGGGISLDTFALKAAAVDLSGKLRLSEEKWPSFIDIEGVVASRGDVPALIPGGNGATLQHMVLNIDYDVDNGDAYQAVFNIKGLKTDAGEVGQTILRSEGTMTGALGNVGQLLGTVDFRAKGVKLVDAALSEALGDEIKGKTEINHVEGQPFRITNLDLQGSDYNLKGNVALSGIGAGLETVLDATLRATDLSRFSALAGRELDGATSLQVKGSVTPLSGEFNLEAFGSADDIKTGIAQADSLLEGRTEVQLTAIRNQNGTFLRGLELNNAALLFTGSAELASTSSLVTADVVLRDIATVLPQYEGRVELTAKASENGAGWNVDVKGDGPYEVALTLEGLATGENAALKFAANVPDLSKFSEGVNGPLNAEGTLRQTPEGWLIQTDAGGPYDASARINGLVTPVLNVGFELAVPEVSAIAPQVSGPLRANGRLRQTADGYVIETDAAGPYNATVKVNGALTPAIDIQFDAAVPNVQPLVPQVNGAVRATGQLRQTDQGFYVNTSATGPYGARALVEGLATGENMSLDFKVSVPNVAPLVAGVNGPLAAQGTLNQTAAGMAVRVNANGPYSSRASVNGVVTGDNAAVDFTMNLPNIGAIVPKLSGPVSANGKAAKTPQGWKIDTSGRGPEGTAATVAGLVGNDGNMNLAMKGNVHLGLAAPFIAPRSLQGVANFDLALRGPAGLGALSGTIQTSNASLSAPTMRVALEAINANIRLANSRAEVAVTANATGGGTLSVNGGVGLEGSFPTALDIALSNVVLTDPRLYRTSLSGGLRLSGPLTGGAGLSGNITIGETNVTVPSTGLTSIGDIPPINHIRPPAGNVATRERAGLLEEGAANDPAKSGGSSAGIGLNISVNAPGRIFIRGRGLDAELGGNLLITGDTNNIISAGRFELARGRLDILGKRFDLEEGSAQFQGDFIPYIYFVTTTATETGTASIIVQGPADAPEVTFESTPAGPQDEVLAQLLFGRNISDISAFQALQLANAVATLAGRGGNGLIGNLRDGFGLDDLDVATTDSGETALRVGKYLTDNIYTDATVASDGTGEVSLNIDITPNLVGKATLGSDGDSSLGVFFEKDY</sequence>
<feature type="region of interest" description="Disordered" evidence="5">
    <location>
        <begin position="913"/>
        <end position="932"/>
    </location>
</feature>
<dbReference type="RefSeq" id="WP_246423380.1">
    <property type="nucleotide sequence ID" value="NZ_JACIEI010000011.1"/>
</dbReference>
<feature type="domain" description="Translocation and assembly module TamB C-terminal" evidence="7">
    <location>
        <begin position="1029"/>
        <end position="1382"/>
    </location>
</feature>
<comment type="caution">
    <text evidence="8">The sequence shown here is derived from an EMBL/GenBank/DDBJ whole genome shotgun (WGS) entry which is preliminary data.</text>
</comment>
<keyword evidence="4" id="KW-0472">Membrane</keyword>
<evidence type="ECO:0000313" key="9">
    <source>
        <dbReference type="Proteomes" id="UP000530268"/>
    </source>
</evidence>
<evidence type="ECO:0000313" key="8">
    <source>
        <dbReference type="EMBL" id="MBB3995136.1"/>
    </source>
</evidence>
<name>A0A7W6E5I3_9RHOB</name>
<dbReference type="InterPro" id="IPR007452">
    <property type="entry name" value="TamB_C"/>
</dbReference>
<evidence type="ECO:0000259" key="7">
    <source>
        <dbReference type="Pfam" id="PF04357"/>
    </source>
</evidence>
<protein>
    <submittedName>
        <fullName evidence="8">Translocation and assembly module TamB</fullName>
    </submittedName>
</protein>
<gene>
    <name evidence="8" type="ORF">GGR95_002787</name>
</gene>